<sequence>MYRMRRLRNRRDIRLAALLRIVALVSGAVAVQVWAPNRRLDLKTSYLSSTAFFICGEDETTFCPW</sequence>
<organism evidence="1 2">
    <name type="scientific">Ancylostoma duodenale</name>
    <dbReference type="NCBI Taxonomy" id="51022"/>
    <lineage>
        <taxon>Eukaryota</taxon>
        <taxon>Metazoa</taxon>
        <taxon>Ecdysozoa</taxon>
        <taxon>Nematoda</taxon>
        <taxon>Chromadorea</taxon>
        <taxon>Rhabditida</taxon>
        <taxon>Rhabditina</taxon>
        <taxon>Rhabditomorpha</taxon>
        <taxon>Strongyloidea</taxon>
        <taxon>Ancylostomatidae</taxon>
        <taxon>Ancylostomatinae</taxon>
        <taxon>Ancylostoma</taxon>
    </lineage>
</organism>
<accession>A0A0C2DQX3</accession>
<dbReference type="AlphaFoldDB" id="A0A0C2DQX3"/>
<name>A0A0C2DQX3_9BILA</name>
<evidence type="ECO:0000313" key="1">
    <source>
        <dbReference type="EMBL" id="KIH65122.1"/>
    </source>
</evidence>
<keyword evidence="2" id="KW-1185">Reference proteome</keyword>
<reference evidence="1 2" key="1">
    <citation type="submission" date="2013-12" db="EMBL/GenBank/DDBJ databases">
        <title>Draft genome of the parsitic nematode Ancylostoma duodenale.</title>
        <authorList>
            <person name="Mitreva M."/>
        </authorList>
    </citation>
    <scope>NUCLEOTIDE SEQUENCE [LARGE SCALE GENOMIC DNA]</scope>
    <source>
        <strain evidence="1 2">Zhejiang</strain>
    </source>
</reference>
<dbReference type="Proteomes" id="UP000054047">
    <property type="component" value="Unassembled WGS sequence"/>
</dbReference>
<dbReference type="EMBL" id="KN727697">
    <property type="protein sequence ID" value="KIH65122.1"/>
    <property type="molecule type" value="Genomic_DNA"/>
</dbReference>
<gene>
    <name evidence="1" type="ORF">ANCDUO_04559</name>
</gene>
<protein>
    <submittedName>
        <fullName evidence="1">Uncharacterized protein</fullName>
    </submittedName>
</protein>
<proteinExistence type="predicted"/>
<evidence type="ECO:0000313" key="2">
    <source>
        <dbReference type="Proteomes" id="UP000054047"/>
    </source>
</evidence>